<accession>A0A8E2I4E2</accession>
<evidence type="ECO:0000313" key="1">
    <source>
        <dbReference type="EMBL" id="OOP65865.1"/>
    </source>
</evidence>
<keyword evidence="2" id="KW-1185">Reference proteome</keyword>
<evidence type="ECO:0000313" key="2">
    <source>
        <dbReference type="Proteomes" id="UP000189761"/>
    </source>
</evidence>
<dbReference type="AlphaFoldDB" id="A0A8E2I4E2"/>
<organism evidence="1 2">
    <name type="scientific">Heyndrickxia oleronia</name>
    <dbReference type="NCBI Taxonomy" id="38875"/>
    <lineage>
        <taxon>Bacteria</taxon>
        <taxon>Bacillati</taxon>
        <taxon>Bacillota</taxon>
        <taxon>Bacilli</taxon>
        <taxon>Bacillales</taxon>
        <taxon>Bacillaceae</taxon>
        <taxon>Heyndrickxia</taxon>
    </lineage>
</organism>
<sequence>MLKWDPACMSLALLLVKLTVCISVGHEGDLSLGQTILNFDNQHVNYKDLKQKANFKKRELVF</sequence>
<proteinExistence type="predicted"/>
<dbReference type="Proteomes" id="UP000189761">
    <property type="component" value="Unassembled WGS sequence"/>
</dbReference>
<dbReference type="EMBL" id="MTLA01000432">
    <property type="protein sequence ID" value="OOP65865.1"/>
    <property type="molecule type" value="Genomic_DNA"/>
</dbReference>
<gene>
    <name evidence="1" type="ORF">BWZ43_23955</name>
</gene>
<reference evidence="1 2" key="1">
    <citation type="submission" date="2017-01" db="EMBL/GenBank/DDBJ databases">
        <title>Draft genome sequence of Bacillus oleronius.</title>
        <authorList>
            <person name="Allam M."/>
        </authorList>
    </citation>
    <scope>NUCLEOTIDE SEQUENCE [LARGE SCALE GENOMIC DNA]</scope>
    <source>
        <strain evidence="1 2">DSM 9356</strain>
    </source>
</reference>
<name>A0A8E2I4E2_9BACI</name>
<protein>
    <submittedName>
        <fullName evidence="1">Uncharacterized protein</fullName>
    </submittedName>
</protein>
<comment type="caution">
    <text evidence="1">The sequence shown here is derived from an EMBL/GenBank/DDBJ whole genome shotgun (WGS) entry which is preliminary data.</text>
</comment>